<proteinExistence type="predicted"/>
<comment type="caution">
    <text evidence="2">The sequence shown here is derived from an EMBL/GenBank/DDBJ whole genome shotgun (WGS) entry which is preliminary data.</text>
</comment>
<gene>
    <name evidence="2" type="ORF">FCU45_04200</name>
</gene>
<dbReference type="AlphaFoldDB" id="A0A4V5TMA0"/>
<evidence type="ECO:0000256" key="1">
    <source>
        <dbReference type="SAM" id="Phobius"/>
    </source>
</evidence>
<accession>A0A4V5TMA0</accession>
<evidence type="ECO:0000313" key="3">
    <source>
        <dbReference type="Proteomes" id="UP000309561"/>
    </source>
</evidence>
<keyword evidence="1" id="KW-0472">Membrane</keyword>
<keyword evidence="1" id="KW-1133">Transmembrane helix</keyword>
<keyword evidence="3" id="KW-1185">Reference proteome</keyword>
<dbReference type="Proteomes" id="UP000309561">
    <property type="component" value="Unassembled WGS sequence"/>
</dbReference>
<organism evidence="2 3">
    <name type="scientific">Sulfurimonas crateris</name>
    <dbReference type="NCBI Taxonomy" id="2574727"/>
    <lineage>
        <taxon>Bacteria</taxon>
        <taxon>Pseudomonadati</taxon>
        <taxon>Campylobacterota</taxon>
        <taxon>Epsilonproteobacteria</taxon>
        <taxon>Campylobacterales</taxon>
        <taxon>Sulfurimonadaceae</taxon>
        <taxon>Sulfurimonas</taxon>
    </lineage>
</organism>
<evidence type="ECO:0000313" key="2">
    <source>
        <dbReference type="EMBL" id="TKI69823.1"/>
    </source>
</evidence>
<reference evidence="2 3" key="1">
    <citation type="submission" date="2019-04" db="EMBL/GenBank/DDBJ databases">
        <title>Sulfurimonas crateris sp. nov. a facultative anaerobic sulfur-oxidizing chemolithautotrophic bacterium isolated from a terrestrial mud vulcano.</title>
        <authorList>
            <person name="Ratnikova N.M."/>
            <person name="Slobodkin A.I."/>
            <person name="Merkel A.Y."/>
            <person name="Novikov A."/>
            <person name="Bonch-Osmolovskaya E.A."/>
            <person name="Slobodkina G.B."/>
        </authorList>
    </citation>
    <scope>NUCLEOTIDE SEQUENCE [LARGE SCALE GENOMIC DNA]</scope>
    <source>
        <strain evidence="2 3">SN118</strain>
    </source>
</reference>
<dbReference type="EMBL" id="SZPX01000003">
    <property type="protein sequence ID" value="TKI69823.1"/>
    <property type="molecule type" value="Genomic_DNA"/>
</dbReference>
<keyword evidence="1" id="KW-0812">Transmembrane</keyword>
<dbReference type="RefSeq" id="WP_137012616.1">
    <property type="nucleotide sequence ID" value="NZ_SZPX01000003.1"/>
</dbReference>
<sequence length="299" mass="35829">MMDEMHRKLVNLFEEFYLINLSKTSAISLIDEIVDNCHSDIKLYKYKRIFFIKNIIYNYKYNKLNKKYYFEICLWYYRIFENKNNSWLNKNLIDFYQNNKNFIEILKIEDLVRYKWSMNDIVSDSVRLSGDNIFNYHSSDKEIKYWVHMRSKNKELFLALLFCGKIIGHIGAIVINKTEYNLMKEGVLHENEFSHGTSDINIVKYLYIPTIVIEYNFRNPFVLKNIIINFFKLIKQFNEKHKSIKSILTNVYSEEGKSVAEKLGFKAVKKHVDEGIVYELDVSFMNTNKNIPSRILEKI</sequence>
<protein>
    <submittedName>
        <fullName evidence="2">Uncharacterized protein</fullName>
    </submittedName>
</protein>
<name>A0A4V5TMA0_9BACT</name>
<dbReference type="OrthoDB" id="7059247at2"/>
<feature type="transmembrane region" description="Helical" evidence="1">
    <location>
        <begin position="156"/>
        <end position="175"/>
    </location>
</feature>